<dbReference type="Pfam" id="PF10710">
    <property type="entry name" value="DUF2512"/>
    <property type="match status" value="1"/>
</dbReference>
<evidence type="ECO:0000313" key="3">
    <source>
        <dbReference type="EMBL" id="MBO3795538.1"/>
    </source>
</evidence>
<proteinExistence type="predicted"/>
<gene>
    <name evidence="2" type="ORF">B4122_1092</name>
    <name evidence="3" type="ORF">J5227_14750</name>
</gene>
<name>A0A063XE76_BACIU</name>
<sequence>MTHVKALAIKGIMTIIVLYLVLGLGFGFTFGDTLLMTIVLGVISYLLGDLYVLPKWNNMIATLADFGLAFLVIWLMGMPLSMGMTGGEVALAALFGAIVMAIGEYCFHFYMMSKEIGKKHYLETRTDS</sequence>
<reference evidence="2 4" key="1">
    <citation type="submission" date="2015-09" db="EMBL/GenBank/DDBJ databases">
        <title>Spore heat resistance.</title>
        <authorList>
            <person name="Boekhorst J."/>
            <person name="Berendsen E.M."/>
            <person name="Wells-Bennik M.H."/>
            <person name="Kuipers O.P."/>
        </authorList>
    </citation>
    <scope>NUCLEOTIDE SEQUENCE [LARGE SCALE GENOMIC DNA]</scope>
    <source>
        <strain evidence="2 4">B4122</strain>
    </source>
</reference>
<reference evidence="3" key="2">
    <citation type="submission" date="2021-03" db="EMBL/GenBank/DDBJ databases">
        <title>Isolation of Bacillus subtilis from fermented food sample.</title>
        <authorList>
            <person name="Lakshmanan V."/>
            <person name="Athira K."/>
            <person name="Rajagopal K."/>
        </authorList>
    </citation>
    <scope>NUCLEOTIDE SEQUENCE</scope>
    <source>
        <strain evidence="3">S1</strain>
    </source>
</reference>
<evidence type="ECO:0000256" key="1">
    <source>
        <dbReference type="SAM" id="Phobius"/>
    </source>
</evidence>
<dbReference type="RefSeq" id="WP_003246313.1">
    <property type="nucleotide sequence ID" value="NZ_AP024621.1"/>
</dbReference>
<comment type="caution">
    <text evidence="3">The sequence shown here is derived from an EMBL/GenBank/DDBJ whole genome shotgun (WGS) entry which is preliminary data.</text>
</comment>
<feature type="transmembrane region" description="Helical" evidence="1">
    <location>
        <begin position="89"/>
        <end position="110"/>
    </location>
</feature>
<keyword evidence="1" id="KW-0812">Transmembrane</keyword>
<dbReference type="Proteomes" id="UP000665181">
    <property type="component" value="Unassembled WGS sequence"/>
</dbReference>
<evidence type="ECO:0000313" key="5">
    <source>
        <dbReference type="Proteomes" id="UP000665181"/>
    </source>
</evidence>
<dbReference type="OMA" id="EWFFHKY"/>
<feature type="transmembrane region" description="Helical" evidence="1">
    <location>
        <begin position="60"/>
        <end position="77"/>
    </location>
</feature>
<dbReference type="InterPro" id="IPR019649">
    <property type="entry name" value="DUF2512"/>
</dbReference>
<dbReference type="EMBL" id="LJZV01000003">
    <property type="protein sequence ID" value="KZD94396.1"/>
    <property type="molecule type" value="Genomic_DNA"/>
</dbReference>
<feature type="transmembrane region" description="Helical" evidence="1">
    <location>
        <begin position="34"/>
        <end position="53"/>
    </location>
</feature>
<protein>
    <submittedName>
        <fullName evidence="3">YndM family protein</fullName>
    </submittedName>
</protein>
<dbReference type="Proteomes" id="UP000076442">
    <property type="component" value="Unassembled WGS sequence"/>
</dbReference>
<keyword evidence="1" id="KW-0472">Membrane</keyword>
<keyword evidence="1" id="KW-1133">Transmembrane helix</keyword>
<feature type="transmembrane region" description="Helical" evidence="1">
    <location>
        <begin position="7"/>
        <end position="28"/>
    </location>
</feature>
<dbReference type="AlphaFoldDB" id="A0A063XE76"/>
<evidence type="ECO:0000313" key="2">
    <source>
        <dbReference type="EMBL" id="KZD94396.1"/>
    </source>
</evidence>
<accession>A0A063XE76</accession>
<organism evidence="3 5">
    <name type="scientific">Bacillus subtilis</name>
    <dbReference type="NCBI Taxonomy" id="1423"/>
    <lineage>
        <taxon>Bacteria</taxon>
        <taxon>Bacillati</taxon>
        <taxon>Bacillota</taxon>
        <taxon>Bacilli</taxon>
        <taxon>Bacillales</taxon>
        <taxon>Bacillaceae</taxon>
        <taxon>Bacillus</taxon>
    </lineage>
</organism>
<dbReference type="EMBL" id="JAGFPW010000013">
    <property type="protein sequence ID" value="MBO3795538.1"/>
    <property type="molecule type" value="Genomic_DNA"/>
</dbReference>
<evidence type="ECO:0000313" key="4">
    <source>
        <dbReference type="Proteomes" id="UP000076442"/>
    </source>
</evidence>